<dbReference type="STRING" id="3476.A0A2P5B0C8"/>
<evidence type="ECO:0000256" key="1">
    <source>
        <dbReference type="ARBA" id="ARBA00023175"/>
    </source>
</evidence>
<dbReference type="GO" id="GO:0003777">
    <property type="term" value="F:microtubule motor activity"/>
    <property type="evidence" value="ECO:0007669"/>
    <property type="project" value="InterPro"/>
</dbReference>
<comment type="caution">
    <text evidence="4">The sequence shown here is derived from an EMBL/GenBank/DDBJ whole genome shotgun (WGS) entry which is preliminary data.</text>
</comment>
<dbReference type="GO" id="GO:0005524">
    <property type="term" value="F:ATP binding"/>
    <property type="evidence" value="ECO:0007669"/>
    <property type="project" value="InterPro"/>
</dbReference>
<reference evidence="5" key="1">
    <citation type="submission" date="2016-06" db="EMBL/GenBank/DDBJ databases">
        <title>Parallel loss of symbiosis genes in relatives of nitrogen-fixing non-legume Parasponia.</title>
        <authorList>
            <person name="Van Velzen R."/>
            <person name="Holmer R."/>
            <person name="Bu F."/>
            <person name="Rutten L."/>
            <person name="Van Zeijl A."/>
            <person name="Liu W."/>
            <person name="Santuari L."/>
            <person name="Cao Q."/>
            <person name="Sharma T."/>
            <person name="Shen D."/>
            <person name="Roswanjaya Y."/>
            <person name="Wardhani T."/>
            <person name="Kalhor M.S."/>
            <person name="Jansen J."/>
            <person name="Van den Hoogen J."/>
            <person name="Gungor B."/>
            <person name="Hartog M."/>
            <person name="Hontelez J."/>
            <person name="Verver J."/>
            <person name="Yang W.-C."/>
            <person name="Schijlen E."/>
            <person name="Repin R."/>
            <person name="Schilthuizen M."/>
            <person name="Schranz E."/>
            <person name="Heidstra R."/>
            <person name="Miyata K."/>
            <person name="Fedorova E."/>
            <person name="Kohlen W."/>
            <person name="Bisseling T."/>
            <person name="Smit S."/>
            <person name="Geurts R."/>
        </authorList>
    </citation>
    <scope>NUCLEOTIDE SEQUENCE [LARGE SCALE GENOMIC DNA]</scope>
    <source>
        <strain evidence="5">cv. WU1-14</strain>
    </source>
</reference>
<name>A0A2P5B0C8_PARAD</name>
<dbReference type="GO" id="GO:0007018">
    <property type="term" value="P:microtubule-based movement"/>
    <property type="evidence" value="ECO:0007669"/>
    <property type="project" value="InterPro"/>
</dbReference>
<gene>
    <name evidence="4" type="ORF">PanWU01x14_283790</name>
</gene>
<evidence type="ECO:0000313" key="5">
    <source>
        <dbReference type="Proteomes" id="UP000237105"/>
    </source>
</evidence>
<dbReference type="InterPro" id="IPR036961">
    <property type="entry name" value="Kinesin_motor_dom_sf"/>
</dbReference>
<organism evidence="4 5">
    <name type="scientific">Parasponia andersonii</name>
    <name type="common">Sponia andersonii</name>
    <dbReference type="NCBI Taxonomy" id="3476"/>
    <lineage>
        <taxon>Eukaryota</taxon>
        <taxon>Viridiplantae</taxon>
        <taxon>Streptophyta</taxon>
        <taxon>Embryophyta</taxon>
        <taxon>Tracheophyta</taxon>
        <taxon>Spermatophyta</taxon>
        <taxon>Magnoliopsida</taxon>
        <taxon>eudicotyledons</taxon>
        <taxon>Gunneridae</taxon>
        <taxon>Pentapetalae</taxon>
        <taxon>rosids</taxon>
        <taxon>fabids</taxon>
        <taxon>Rosales</taxon>
        <taxon>Cannabaceae</taxon>
        <taxon>Parasponia</taxon>
    </lineage>
</organism>
<dbReference type="PROSITE" id="PS50067">
    <property type="entry name" value="KINESIN_MOTOR_2"/>
    <property type="match status" value="1"/>
</dbReference>
<evidence type="ECO:0000256" key="2">
    <source>
        <dbReference type="PROSITE-ProRule" id="PRU00283"/>
    </source>
</evidence>
<sequence length="98" mass="11107">MLIIPRGLSSRKVGATSLNSKSSRSHIVFTFIIESWSKLELVKGTLDCLCAKSGLTLKYQWSSSRGNNRTYYLYISARGWWRCAHPGILGQWRSSSHI</sequence>
<evidence type="ECO:0000313" key="4">
    <source>
        <dbReference type="EMBL" id="PON42201.1"/>
    </source>
</evidence>
<comment type="similarity">
    <text evidence="2">Belongs to the TRAFAC class myosin-kinesin ATPase superfamily. Kinesin family.</text>
</comment>
<dbReference type="Proteomes" id="UP000237105">
    <property type="component" value="Unassembled WGS sequence"/>
</dbReference>
<dbReference type="EMBL" id="JXTB01000397">
    <property type="protein sequence ID" value="PON42201.1"/>
    <property type="molecule type" value="Genomic_DNA"/>
</dbReference>
<protein>
    <submittedName>
        <fullName evidence="4">Kinesin-like protein</fullName>
    </submittedName>
</protein>
<feature type="domain" description="Kinesin motor" evidence="3">
    <location>
        <begin position="1"/>
        <end position="98"/>
    </location>
</feature>
<evidence type="ECO:0000259" key="3">
    <source>
        <dbReference type="PROSITE" id="PS50067"/>
    </source>
</evidence>
<keyword evidence="1" id="KW-0505">Motor protein</keyword>
<dbReference type="InterPro" id="IPR027417">
    <property type="entry name" value="P-loop_NTPase"/>
</dbReference>
<dbReference type="AlphaFoldDB" id="A0A2P5B0C8"/>
<proteinExistence type="inferred from homology"/>
<dbReference type="OrthoDB" id="1750095at2759"/>
<dbReference type="SUPFAM" id="SSF52540">
    <property type="entry name" value="P-loop containing nucleoside triphosphate hydrolases"/>
    <property type="match status" value="1"/>
</dbReference>
<dbReference type="InterPro" id="IPR001752">
    <property type="entry name" value="Kinesin_motor_dom"/>
</dbReference>
<keyword evidence="5" id="KW-1185">Reference proteome</keyword>
<comment type="caution">
    <text evidence="2">Lacks conserved residue(s) required for the propagation of feature annotation.</text>
</comment>
<dbReference type="GO" id="GO:0008017">
    <property type="term" value="F:microtubule binding"/>
    <property type="evidence" value="ECO:0007669"/>
    <property type="project" value="InterPro"/>
</dbReference>
<accession>A0A2P5B0C8</accession>
<dbReference type="Gene3D" id="3.40.850.10">
    <property type="entry name" value="Kinesin motor domain"/>
    <property type="match status" value="1"/>
</dbReference>